<dbReference type="EMBL" id="LR003152">
    <property type="protein sequence ID" value="SVE72771.1"/>
    <property type="molecule type" value="mRNA"/>
</dbReference>
<feature type="domain" description="MIF4G" evidence="13">
    <location>
        <begin position="509"/>
        <end position="698"/>
    </location>
</feature>
<evidence type="ECO:0000256" key="8">
    <source>
        <dbReference type="ARBA" id="ARBA00059351"/>
    </source>
</evidence>
<dbReference type="FunFam" id="1.25.40.180:FF:000023">
    <property type="entry name" value="regulator of nonsense transcripts 2 isoform X1"/>
    <property type="match status" value="1"/>
</dbReference>
<dbReference type="FunFam" id="1.25.40.180:FF:000015">
    <property type="entry name" value="regulator of nonsense transcripts 2 isoform X1"/>
    <property type="match status" value="1"/>
</dbReference>
<feature type="domain" description="MIF4G" evidence="13">
    <location>
        <begin position="128"/>
        <end position="388"/>
    </location>
</feature>
<dbReference type="PANTHER" id="PTHR12839">
    <property type="entry name" value="NONSENSE-MEDIATED MRNA DECAY PROTEIN 2 UP-FRAMESHIFT SUPPRESSOR 2"/>
    <property type="match status" value="1"/>
</dbReference>
<name>A0A4Y7LV49_9CRUS</name>
<dbReference type="InterPro" id="IPR007193">
    <property type="entry name" value="Upf2/Nmd2_C"/>
</dbReference>
<dbReference type="InterPro" id="IPR039762">
    <property type="entry name" value="Nmd2/UPF2"/>
</dbReference>
<feature type="region of interest" description="Disordered" evidence="12">
    <location>
        <begin position="995"/>
        <end position="1023"/>
    </location>
</feature>
<sequence>MRFSTLLKFRMYYLSRFHFIHFGQSKKLLITWGYIQKTRVQELQKMFHSRELEIRVNCNSGFACVIDLVQQRIEDGTASRKYNSKNVKEALAEIEAHHAHKAQLRNRIHTVIQNRPEESYFSKLDSSIKKNTAFVRKLKNFTEAQKESILKDINTLNLTKYISEVANAIVEAKLKMTDIASILQVCVVLHEKYVDFAPQLLEAWQKILSLKKEEKISNPSKVRVDVRFYADLISSGVLTPKEGLPLLGSFLTNLIHGDKEEHNSATIILAFCKFCGEEYAGLVSQKLLQDTERFKLTVPTSTWLPPDKRQNVKNLLREYYASLCKHLTQDHKELQNFERQNRRILQTKGELSTERKEKQELLNQSFTKLLNMTQQFADILAEELPELRQDLSPRDEECSVLELCENMSDQARETLNELLWENEEARQFYESLPNLCVYLPNLIPKVVSESPPIPDPEAQMIDIEKEAKEIEEGQVKEEADEDIKPTELEDEKEDVDVPVSLQSNKVLLDSFLTTLSACVNREMIDSAAIEFSTNLNTKHNRKKLVRALFTVQRTRLDLLPFYSRLVATLHPYIPEVATDLCNFLRQDFKYHVRKKDQINIETKVKIVRFIGELTKFGMYPRADALQCFKQLLLNFAHHYIEMTCHLLETCGRFLLHHPDSHQRTKVYLDQMMRKKSMLASDSRYLTMVENAYYQVVPVDNSTRSSHIKIRPPLHQYIRQLLFVELGNKGSTNKILKQLRKLNWKDPDVSTYAVRCLTSAWKVKFPNIRTLAGVVAELTLYQEFVGHRIVDAVLEDIRWSLEFPISKFNQRRVSMAKYLAELYNYRMVESSVVFKVLYTCITFGVSFDYSIESDLDQPDNLMRLRLVLTILDTCGVFFSSGLSKKRLDYYLVYLQYYYWFKRSLPIWTDDNPFPVAIDFGMKDMLSSLRPKLKPYKNLQEAADAVENLEKELMNKLSQAMPELKMDVVLADDTLACIEEEDVEDGEELREVDDDFMDDEQSLSRSMSQMTTRGETTQPDDDTHHVEDDRCVVTAPRKALCPEDDDFMAALDRMVAENIHDRGKEVSKPPAVDIAIPWQVKASLKKPLADGTDKNYLGDSLGGELGGALAAAEASSSACATVAASSPSSAVQDNPTVSFVLMTRKGNKPQFKSLAVPSDSELAQNLRNREEAEKAEKERVKKLTLDFNERQEEEEFQDLYAGANRPAVHNVNRDRRGRFQHPKGVPDAELIFGGARKNR</sequence>
<evidence type="ECO:0000256" key="3">
    <source>
        <dbReference type="ARBA" id="ARBA00022553"/>
    </source>
</evidence>
<evidence type="ECO:0000256" key="10">
    <source>
        <dbReference type="ARBA" id="ARBA00080859"/>
    </source>
</evidence>
<dbReference type="Gene3D" id="1.25.40.180">
    <property type="match status" value="3"/>
</dbReference>
<proteinExistence type="evidence at transcript level"/>
<keyword evidence="4" id="KW-0677">Repeat</keyword>
<dbReference type="SUPFAM" id="SSF48371">
    <property type="entry name" value="ARM repeat"/>
    <property type="match status" value="3"/>
</dbReference>
<organism evidence="14">
    <name type="scientific">Ceriodaphnia reticulata</name>
    <dbReference type="NCBI Taxonomy" id="302197"/>
    <lineage>
        <taxon>Eukaryota</taxon>
        <taxon>Metazoa</taxon>
        <taxon>Ecdysozoa</taxon>
        <taxon>Arthropoda</taxon>
        <taxon>Crustacea</taxon>
        <taxon>Branchiopoda</taxon>
        <taxon>Diplostraca</taxon>
        <taxon>Cladocera</taxon>
        <taxon>Anomopoda</taxon>
        <taxon>Daphniidae</taxon>
        <taxon>Ceriodaphnia</taxon>
    </lineage>
</organism>
<dbReference type="GO" id="GO:0005829">
    <property type="term" value="C:cytosol"/>
    <property type="evidence" value="ECO:0007669"/>
    <property type="project" value="UniProtKB-ARBA"/>
</dbReference>
<keyword evidence="5" id="KW-0694">RNA-binding</keyword>
<evidence type="ECO:0000256" key="5">
    <source>
        <dbReference type="ARBA" id="ARBA00022884"/>
    </source>
</evidence>
<dbReference type="AlphaFoldDB" id="A0A4Y7LV49"/>
<accession>A0A4Y7LV49</accession>
<dbReference type="GO" id="GO:0000184">
    <property type="term" value="P:nuclear-transcribed mRNA catabolic process, nonsense-mediated decay"/>
    <property type="evidence" value="ECO:0007669"/>
    <property type="project" value="UniProtKB-KW"/>
</dbReference>
<keyword evidence="2" id="KW-0963">Cytoplasm</keyword>
<evidence type="ECO:0000256" key="11">
    <source>
        <dbReference type="SAM" id="Coils"/>
    </source>
</evidence>
<evidence type="ECO:0000256" key="12">
    <source>
        <dbReference type="SAM" id="MobiDB-lite"/>
    </source>
</evidence>
<dbReference type="Gene3D" id="6.10.250.770">
    <property type="match status" value="1"/>
</dbReference>
<feature type="domain" description="MIF4G" evidence="13">
    <location>
        <begin position="715"/>
        <end position="930"/>
    </location>
</feature>
<evidence type="ECO:0000256" key="2">
    <source>
        <dbReference type="ARBA" id="ARBA00022490"/>
    </source>
</evidence>
<dbReference type="Pfam" id="PF02854">
    <property type="entry name" value="MIF4G"/>
    <property type="match status" value="3"/>
</dbReference>
<evidence type="ECO:0000256" key="4">
    <source>
        <dbReference type="ARBA" id="ARBA00022737"/>
    </source>
</evidence>
<dbReference type="SMART" id="SM00543">
    <property type="entry name" value="MIF4G"/>
    <property type="match status" value="3"/>
</dbReference>
<evidence type="ECO:0000256" key="1">
    <source>
        <dbReference type="ARBA" id="ARBA00004556"/>
    </source>
</evidence>
<evidence type="ECO:0000256" key="7">
    <source>
        <dbReference type="ARBA" id="ARBA00023161"/>
    </source>
</evidence>
<evidence type="ECO:0000256" key="9">
    <source>
        <dbReference type="ARBA" id="ARBA00068726"/>
    </source>
</evidence>
<dbReference type="FunFam" id="1.25.40.180:FF:000014">
    <property type="entry name" value="Putative regulator of nonsense transcripts 2"/>
    <property type="match status" value="1"/>
</dbReference>
<evidence type="ECO:0000313" key="14">
    <source>
        <dbReference type="EMBL" id="SVE72771.1"/>
    </source>
</evidence>
<dbReference type="Pfam" id="PF04050">
    <property type="entry name" value="Upf2"/>
    <property type="match status" value="1"/>
</dbReference>
<dbReference type="InterPro" id="IPR003890">
    <property type="entry name" value="MIF4G-like_typ-3"/>
</dbReference>
<evidence type="ECO:0000256" key="6">
    <source>
        <dbReference type="ARBA" id="ARBA00023054"/>
    </source>
</evidence>
<dbReference type="Gene3D" id="4.10.80.160">
    <property type="match status" value="1"/>
</dbReference>
<feature type="region of interest" description="Disordered" evidence="12">
    <location>
        <begin position="1205"/>
        <end position="1225"/>
    </location>
</feature>
<comment type="subcellular location">
    <subcellularLocation>
        <location evidence="1">Cytoplasm</location>
        <location evidence="1">Perinuclear region</location>
    </subcellularLocation>
</comment>
<keyword evidence="7" id="KW-0866">Nonsense-mediated mRNA decay</keyword>
<dbReference type="GO" id="GO:0035145">
    <property type="term" value="C:exon-exon junction complex"/>
    <property type="evidence" value="ECO:0007669"/>
    <property type="project" value="TreeGrafter"/>
</dbReference>
<feature type="coiled-coil region" evidence="11">
    <location>
        <begin position="334"/>
        <end position="364"/>
    </location>
</feature>
<dbReference type="InterPro" id="IPR016024">
    <property type="entry name" value="ARM-type_fold"/>
</dbReference>
<gene>
    <name evidence="14" type="primary">EOG090X0143</name>
</gene>
<comment type="function">
    <text evidence="8">Involved in nonsense-mediated decay (NMD) of mRNAs containing premature stop codons by associating with the nuclear exon junction complex (EJC). Recruited by UPF3B associated with the EJC core at the cytoplasmic side of the nuclear envelope and the subsequent formation of an UPF1-UPF2-UPF3 surveillance complex (including UPF1 bound to release factors at the stalled ribosome) is believed to activate NMD. In cooperation with UPF3B stimulates both ATPase and RNA helicase activities of UPF1. Binds spliced mRNA.</text>
</comment>
<dbReference type="GO" id="GO:0048471">
    <property type="term" value="C:perinuclear region of cytoplasm"/>
    <property type="evidence" value="ECO:0007669"/>
    <property type="project" value="UniProtKB-SubCell"/>
</dbReference>
<feature type="compositionally biased region" description="Polar residues" evidence="12">
    <location>
        <begin position="1001"/>
        <end position="1015"/>
    </location>
</feature>
<evidence type="ECO:0000259" key="13">
    <source>
        <dbReference type="SMART" id="SM00543"/>
    </source>
</evidence>
<keyword evidence="6 11" id="KW-0175">Coiled coil</keyword>
<protein>
    <recommendedName>
        <fullName evidence="9">Regulator of nonsense transcripts 2</fullName>
    </recommendedName>
    <alternativeName>
        <fullName evidence="10">Up-frameshift suppressor 2 homolog</fullName>
    </alternativeName>
</protein>
<reference evidence="14" key="1">
    <citation type="submission" date="2018-08" db="EMBL/GenBank/DDBJ databases">
        <authorList>
            <person name="Cornetti L."/>
        </authorList>
    </citation>
    <scope>NUCLEOTIDE SEQUENCE</scope>
    <source>
        <strain evidence="14">OM-SAIQ-clone2</strain>
    </source>
</reference>
<keyword evidence="3" id="KW-0597">Phosphoprotein</keyword>
<dbReference type="GO" id="GO:0003723">
    <property type="term" value="F:RNA binding"/>
    <property type="evidence" value="ECO:0007669"/>
    <property type="project" value="UniProtKB-KW"/>
</dbReference>
<dbReference type="PANTHER" id="PTHR12839:SF7">
    <property type="entry name" value="REGULATOR OF NONSENSE TRANSCRIPTS 2"/>
    <property type="match status" value="1"/>
</dbReference>